<gene>
    <name evidence="1" type="ORF">MPH_01749</name>
</gene>
<dbReference type="EMBL" id="AHHD01000073">
    <property type="protein sequence ID" value="EKG20885.1"/>
    <property type="molecule type" value="Genomic_DNA"/>
</dbReference>
<dbReference type="STRING" id="1126212.K2SWC9"/>
<dbReference type="InParanoid" id="K2SWC9"/>
<sequence length="166" mass="19100">MNGTYTNLTYVLGRTSGSNTQRGAIVGEMSTLRPNIWGEYSILLEGRDDDLDHVDLHRSRWRTRAWVWQEEAISTRQLIFGEKIVEFRCNEGIQLEYGVSKYLHEMALHRSPDYQGFWTKALTEFSSRDMAFSQDRLGAISGVARFIDESLKKAGKRVEYLAGLWA</sequence>
<dbReference type="HOGENOM" id="CLU_1603042_0_0_1"/>
<dbReference type="PANTHER" id="PTHR33112">
    <property type="entry name" value="DOMAIN PROTEIN, PUTATIVE-RELATED"/>
    <property type="match status" value="1"/>
</dbReference>
<accession>K2SWC9</accession>
<comment type="caution">
    <text evidence="1">The sequence shown here is derived from an EMBL/GenBank/DDBJ whole genome shotgun (WGS) entry which is preliminary data.</text>
</comment>
<dbReference type="OrthoDB" id="3684287at2759"/>
<evidence type="ECO:0000313" key="1">
    <source>
        <dbReference type="EMBL" id="EKG20885.1"/>
    </source>
</evidence>
<proteinExistence type="predicted"/>
<evidence type="ECO:0000313" key="2">
    <source>
        <dbReference type="Proteomes" id="UP000007129"/>
    </source>
</evidence>
<dbReference type="Proteomes" id="UP000007129">
    <property type="component" value="Unassembled WGS sequence"/>
</dbReference>
<name>K2SWC9_MACPH</name>
<reference evidence="1 2" key="1">
    <citation type="journal article" date="2012" name="BMC Genomics">
        <title>Tools to kill: Genome of one of the most destructive plant pathogenic fungi Macrophomina phaseolina.</title>
        <authorList>
            <person name="Islam M.S."/>
            <person name="Haque M.S."/>
            <person name="Islam M.M."/>
            <person name="Emdad E.M."/>
            <person name="Halim A."/>
            <person name="Hossen Q.M.M."/>
            <person name="Hossain M.Z."/>
            <person name="Ahmed B."/>
            <person name="Rahim S."/>
            <person name="Rahman M.S."/>
            <person name="Alam M.M."/>
            <person name="Hou S."/>
            <person name="Wan X."/>
            <person name="Saito J.A."/>
            <person name="Alam M."/>
        </authorList>
    </citation>
    <scope>NUCLEOTIDE SEQUENCE [LARGE SCALE GENOMIC DNA]</scope>
    <source>
        <strain evidence="1 2">MS6</strain>
    </source>
</reference>
<dbReference type="AlphaFoldDB" id="K2SWC9"/>
<protein>
    <submittedName>
        <fullName evidence="1">Uncharacterized protein</fullName>
    </submittedName>
</protein>
<dbReference type="PANTHER" id="PTHR33112:SF16">
    <property type="entry name" value="HETEROKARYON INCOMPATIBILITY DOMAIN-CONTAINING PROTEIN"/>
    <property type="match status" value="1"/>
</dbReference>
<dbReference type="VEuPathDB" id="FungiDB:MPH_01749"/>
<organism evidence="1 2">
    <name type="scientific">Macrophomina phaseolina (strain MS6)</name>
    <name type="common">Charcoal rot fungus</name>
    <dbReference type="NCBI Taxonomy" id="1126212"/>
    <lineage>
        <taxon>Eukaryota</taxon>
        <taxon>Fungi</taxon>
        <taxon>Dikarya</taxon>
        <taxon>Ascomycota</taxon>
        <taxon>Pezizomycotina</taxon>
        <taxon>Dothideomycetes</taxon>
        <taxon>Dothideomycetes incertae sedis</taxon>
        <taxon>Botryosphaeriales</taxon>
        <taxon>Botryosphaeriaceae</taxon>
        <taxon>Macrophomina</taxon>
    </lineage>
</organism>